<keyword evidence="3" id="KW-1185">Reference proteome</keyword>
<protein>
    <recommendedName>
        <fullName evidence="1">N-acetyltransferase domain-containing protein</fullName>
    </recommendedName>
</protein>
<evidence type="ECO:0000313" key="2">
    <source>
        <dbReference type="EMBL" id="SDW25694.1"/>
    </source>
</evidence>
<dbReference type="Pfam" id="PF12746">
    <property type="entry name" value="GNAT_acetyltran"/>
    <property type="match status" value="1"/>
</dbReference>
<proteinExistence type="predicted"/>
<dbReference type="PROSITE" id="PS51186">
    <property type="entry name" value="GNAT"/>
    <property type="match status" value="1"/>
</dbReference>
<dbReference type="CDD" id="cd04301">
    <property type="entry name" value="NAT_SF"/>
    <property type="match status" value="1"/>
</dbReference>
<organism evidence="2 3">
    <name type="scientific">Marininema mesophilum</name>
    <dbReference type="NCBI Taxonomy" id="1048340"/>
    <lineage>
        <taxon>Bacteria</taxon>
        <taxon>Bacillati</taxon>
        <taxon>Bacillota</taxon>
        <taxon>Bacilli</taxon>
        <taxon>Bacillales</taxon>
        <taxon>Thermoactinomycetaceae</taxon>
        <taxon>Marininema</taxon>
    </lineage>
</organism>
<dbReference type="STRING" id="1048340.SAMN05444487_10278"/>
<gene>
    <name evidence="2" type="ORF">SAMN05444487_10278</name>
</gene>
<dbReference type="RefSeq" id="WP_091735677.1">
    <property type="nucleotide sequence ID" value="NZ_FNNQ01000002.1"/>
</dbReference>
<dbReference type="EMBL" id="FNNQ01000002">
    <property type="protein sequence ID" value="SDW25694.1"/>
    <property type="molecule type" value="Genomic_DNA"/>
</dbReference>
<dbReference type="Proteomes" id="UP000198534">
    <property type="component" value="Unassembled WGS sequence"/>
</dbReference>
<dbReference type="SUPFAM" id="SSF55729">
    <property type="entry name" value="Acyl-CoA N-acyltransferases (Nat)"/>
    <property type="match status" value="1"/>
</dbReference>
<dbReference type="InterPro" id="IPR016181">
    <property type="entry name" value="Acyl_CoA_acyltransferase"/>
</dbReference>
<evidence type="ECO:0000313" key="3">
    <source>
        <dbReference type="Proteomes" id="UP000198534"/>
    </source>
</evidence>
<reference evidence="2 3" key="1">
    <citation type="submission" date="2016-10" db="EMBL/GenBank/DDBJ databases">
        <authorList>
            <person name="de Groot N.N."/>
        </authorList>
    </citation>
    <scope>NUCLEOTIDE SEQUENCE [LARGE SCALE GENOMIC DNA]</scope>
    <source>
        <strain evidence="2 3">DSM 45610</strain>
    </source>
</reference>
<dbReference type="GO" id="GO:0016747">
    <property type="term" value="F:acyltransferase activity, transferring groups other than amino-acyl groups"/>
    <property type="evidence" value="ECO:0007669"/>
    <property type="project" value="InterPro"/>
</dbReference>
<sequence length="272" mass="30696">MAIRKLGEDDRAKTLAFLEKESALNLFFIGNIHNGGMETNFQDFWGDFAEEGELKGVLLRYFGSWISYAPGDFDVDGFVAIMAAHKDRDVLSGIDYVTEKFRNYKELSFDWGKKRQTYFAELTEESFQPPICAPTSFTIKKMTMQDVEEIIRLTRGIKEFNLGSRAEESLQKSLASRAGRGYIAEENGRLVCMARTTAENPKSAMVIGVGTLSEYRGQGLATLLMDRLCREVLADGKKLCLFYDNPKAGLIYKGLGFYDIGKWNMINVSSRL</sequence>
<dbReference type="Gene3D" id="3.40.630.30">
    <property type="match status" value="1"/>
</dbReference>
<evidence type="ECO:0000259" key="1">
    <source>
        <dbReference type="PROSITE" id="PS51186"/>
    </source>
</evidence>
<dbReference type="InterPro" id="IPR027365">
    <property type="entry name" value="GNAT_acetyltra_YdfB-like"/>
</dbReference>
<dbReference type="AlphaFoldDB" id="A0A1H2S3H8"/>
<dbReference type="InterPro" id="IPR000182">
    <property type="entry name" value="GNAT_dom"/>
</dbReference>
<accession>A0A1H2S3H8</accession>
<name>A0A1H2S3H8_9BACL</name>
<feature type="domain" description="N-acetyltransferase" evidence="1">
    <location>
        <begin position="137"/>
        <end position="272"/>
    </location>
</feature>
<dbReference type="OrthoDB" id="248489at2"/>